<name>U4LH66_PYROM</name>
<dbReference type="Proteomes" id="UP000018144">
    <property type="component" value="Unassembled WGS sequence"/>
</dbReference>
<feature type="transmembrane region" description="Helical" evidence="1">
    <location>
        <begin position="20"/>
        <end position="39"/>
    </location>
</feature>
<reference evidence="2 3" key="1">
    <citation type="journal article" date="2013" name="PLoS Genet.">
        <title>The genome and development-dependent transcriptomes of Pyronema confluens: a window into fungal evolution.</title>
        <authorList>
            <person name="Traeger S."/>
            <person name="Altegoer F."/>
            <person name="Freitag M."/>
            <person name="Gabaldon T."/>
            <person name="Kempken F."/>
            <person name="Kumar A."/>
            <person name="Marcet-Houben M."/>
            <person name="Poggeler S."/>
            <person name="Stajich J.E."/>
            <person name="Nowrousian M."/>
        </authorList>
    </citation>
    <scope>NUCLEOTIDE SEQUENCE [LARGE SCALE GENOMIC DNA]</scope>
    <source>
        <strain evidence="3">CBS 100304</strain>
        <tissue evidence="2">Vegetative mycelium</tissue>
    </source>
</reference>
<keyword evidence="1" id="KW-0812">Transmembrane</keyword>
<keyword evidence="1" id="KW-0472">Membrane</keyword>
<dbReference type="EMBL" id="HF935560">
    <property type="protein sequence ID" value="CCX31258.1"/>
    <property type="molecule type" value="Genomic_DNA"/>
</dbReference>
<accession>U4LH66</accession>
<evidence type="ECO:0000313" key="2">
    <source>
        <dbReference type="EMBL" id="CCX31258.1"/>
    </source>
</evidence>
<evidence type="ECO:0000256" key="1">
    <source>
        <dbReference type="SAM" id="Phobius"/>
    </source>
</evidence>
<proteinExistence type="predicted"/>
<gene>
    <name evidence="2" type="ORF">PCON_10389</name>
</gene>
<dbReference type="AlphaFoldDB" id="U4LH66"/>
<organism evidence="2 3">
    <name type="scientific">Pyronema omphalodes (strain CBS 100304)</name>
    <name type="common">Pyronema confluens</name>
    <dbReference type="NCBI Taxonomy" id="1076935"/>
    <lineage>
        <taxon>Eukaryota</taxon>
        <taxon>Fungi</taxon>
        <taxon>Dikarya</taxon>
        <taxon>Ascomycota</taxon>
        <taxon>Pezizomycotina</taxon>
        <taxon>Pezizomycetes</taxon>
        <taxon>Pezizales</taxon>
        <taxon>Pyronemataceae</taxon>
        <taxon>Pyronema</taxon>
    </lineage>
</organism>
<keyword evidence="3" id="KW-1185">Reference proteome</keyword>
<evidence type="ECO:0000313" key="3">
    <source>
        <dbReference type="Proteomes" id="UP000018144"/>
    </source>
</evidence>
<protein>
    <submittedName>
        <fullName evidence="2">Uncharacterized protein</fullName>
    </submittedName>
</protein>
<sequence>MISRLVILRKHSPIFKSRSFDHLALFTISAFFCCCSVFINSD</sequence>
<keyword evidence="1" id="KW-1133">Transmembrane helix</keyword>